<organism evidence="1 2">
    <name type="scientific">Amazona aestiva</name>
    <name type="common">Blue-fronted Amazon parrot</name>
    <dbReference type="NCBI Taxonomy" id="12930"/>
    <lineage>
        <taxon>Eukaryota</taxon>
        <taxon>Metazoa</taxon>
        <taxon>Chordata</taxon>
        <taxon>Craniata</taxon>
        <taxon>Vertebrata</taxon>
        <taxon>Euteleostomi</taxon>
        <taxon>Archelosauria</taxon>
        <taxon>Archosauria</taxon>
        <taxon>Dinosauria</taxon>
        <taxon>Saurischia</taxon>
        <taxon>Theropoda</taxon>
        <taxon>Coelurosauria</taxon>
        <taxon>Aves</taxon>
        <taxon>Neognathae</taxon>
        <taxon>Neoaves</taxon>
        <taxon>Telluraves</taxon>
        <taxon>Australaves</taxon>
        <taxon>Psittaciformes</taxon>
        <taxon>Psittacidae</taxon>
        <taxon>Amazona</taxon>
    </lineage>
</organism>
<evidence type="ECO:0000313" key="2">
    <source>
        <dbReference type="Proteomes" id="UP000051836"/>
    </source>
</evidence>
<proteinExistence type="predicted"/>
<keyword evidence="2" id="KW-1185">Reference proteome</keyword>
<dbReference type="EMBL" id="LMAW01002812">
    <property type="protein sequence ID" value="KQK76808.1"/>
    <property type="molecule type" value="Genomic_DNA"/>
</dbReference>
<comment type="caution">
    <text evidence="1">The sequence shown here is derived from an EMBL/GenBank/DDBJ whole genome shotgun (WGS) entry which is preliminary data.</text>
</comment>
<name>A0A0Q3M2G3_AMAAE</name>
<gene>
    <name evidence="1" type="ORF">AAES_133275</name>
</gene>
<reference evidence="1 2" key="1">
    <citation type="submission" date="2015-10" db="EMBL/GenBank/DDBJ databases">
        <authorList>
            <person name="Gilbert D.G."/>
        </authorList>
    </citation>
    <scope>NUCLEOTIDE SEQUENCE [LARGE SCALE GENOMIC DNA]</scope>
    <source>
        <strain evidence="1">FVVF132</strain>
    </source>
</reference>
<sequence length="96" mass="10480">MTALHSSQKPNDVYCRHQSLFLVNICFPLASKADHLGFLCNIQVGYLSKVVSKGVNPAKVINPIKIINVDELLTDRSPGKLCLDQHKGYPSTTSAA</sequence>
<evidence type="ECO:0000313" key="1">
    <source>
        <dbReference type="EMBL" id="KQK76808.1"/>
    </source>
</evidence>
<protein>
    <submittedName>
        <fullName evidence="1">Uncharacterized protein</fullName>
    </submittedName>
</protein>
<dbReference type="AlphaFoldDB" id="A0A0Q3M2G3"/>
<accession>A0A0Q3M2G3</accession>
<dbReference type="Proteomes" id="UP000051836">
    <property type="component" value="Unassembled WGS sequence"/>
</dbReference>